<dbReference type="InterPro" id="IPR041222">
    <property type="entry name" value="PriA_3primeBD"/>
</dbReference>
<feature type="binding site" evidence="8">
    <location>
        <position position="437"/>
    </location>
    <ligand>
        <name>Zn(2+)</name>
        <dbReference type="ChEBI" id="CHEBI:29105"/>
        <label>2</label>
    </ligand>
</feature>
<evidence type="ECO:0000313" key="12">
    <source>
        <dbReference type="Proteomes" id="UP000294894"/>
    </source>
</evidence>
<feature type="binding site" evidence="8">
    <location>
        <position position="410"/>
    </location>
    <ligand>
        <name>Zn(2+)</name>
        <dbReference type="ChEBI" id="CHEBI:29105"/>
        <label>1</label>
    </ligand>
</feature>
<comment type="subunit">
    <text evidence="8">Component of the replication restart primosome.</text>
</comment>
<feature type="domain" description="Primosomal protein N' 3' DNA-binding" evidence="10">
    <location>
        <begin position="46"/>
        <end position="145"/>
    </location>
</feature>
<feature type="compositionally biased region" description="Low complexity" evidence="9">
    <location>
        <begin position="15"/>
        <end position="26"/>
    </location>
</feature>
<evidence type="ECO:0000256" key="7">
    <source>
        <dbReference type="ARBA" id="ARBA00023125"/>
    </source>
</evidence>
<comment type="similarity">
    <text evidence="8">Belongs to the helicase family. PriA subfamily.</text>
</comment>
<accession>A0A4P7GI28</accession>
<dbReference type="Pfam" id="PF17764">
    <property type="entry name" value="PriA_3primeBD"/>
    <property type="match status" value="1"/>
</dbReference>
<dbReference type="AlphaFoldDB" id="A0A4P7GI28"/>
<dbReference type="GO" id="GO:0008270">
    <property type="term" value="F:zinc ion binding"/>
    <property type="evidence" value="ECO:0007669"/>
    <property type="project" value="UniProtKB-UniRule"/>
</dbReference>
<dbReference type="OrthoDB" id="3177118at2"/>
<dbReference type="GO" id="GO:0003677">
    <property type="term" value="F:DNA binding"/>
    <property type="evidence" value="ECO:0007669"/>
    <property type="project" value="UniProtKB-UniRule"/>
</dbReference>
<feature type="region of interest" description="Disordered" evidence="9">
    <location>
        <begin position="1"/>
        <end position="26"/>
    </location>
</feature>
<dbReference type="InterPro" id="IPR042115">
    <property type="entry name" value="PriA_3primeBD_sf"/>
</dbReference>
<evidence type="ECO:0000256" key="3">
    <source>
        <dbReference type="ARBA" id="ARBA00022723"/>
    </source>
</evidence>
<evidence type="ECO:0000256" key="9">
    <source>
        <dbReference type="SAM" id="MobiDB-lite"/>
    </source>
</evidence>
<comment type="cofactor">
    <cofactor evidence="8">
        <name>Zn(2+)</name>
        <dbReference type="ChEBI" id="CHEBI:29105"/>
    </cofactor>
    <text evidence="8">Binds 2 zinc ions per subunit.</text>
</comment>
<keyword evidence="12" id="KW-1185">Reference proteome</keyword>
<dbReference type="GO" id="GO:0006270">
    <property type="term" value="P:DNA replication initiation"/>
    <property type="evidence" value="ECO:0007669"/>
    <property type="project" value="TreeGrafter"/>
</dbReference>
<feature type="compositionally biased region" description="Low complexity" evidence="9">
    <location>
        <begin position="152"/>
        <end position="168"/>
    </location>
</feature>
<dbReference type="Gene3D" id="3.40.1440.60">
    <property type="entry name" value="PriA, 3(prime) DNA-binding domain"/>
    <property type="match status" value="1"/>
</dbReference>
<feature type="binding site" evidence="8">
    <location>
        <position position="416"/>
    </location>
    <ligand>
        <name>Zn(2+)</name>
        <dbReference type="ChEBI" id="CHEBI:29105"/>
        <label>2</label>
    </ligand>
</feature>
<dbReference type="EMBL" id="CP038267">
    <property type="protein sequence ID" value="QBR91337.1"/>
    <property type="molecule type" value="Genomic_DNA"/>
</dbReference>
<dbReference type="HAMAP" id="MF_00983">
    <property type="entry name" value="PriA"/>
    <property type="match status" value="1"/>
</dbReference>
<keyword evidence="1 8" id="KW-0639">Primosome</keyword>
<evidence type="ECO:0000256" key="6">
    <source>
        <dbReference type="ARBA" id="ARBA00022840"/>
    </source>
</evidence>
<dbReference type="InterPro" id="IPR005259">
    <property type="entry name" value="PriA"/>
</dbReference>
<feature type="binding site" evidence="8">
    <location>
        <position position="407"/>
    </location>
    <ligand>
        <name>Zn(2+)</name>
        <dbReference type="ChEBI" id="CHEBI:29105"/>
        <label>1</label>
    </ligand>
</feature>
<feature type="binding site" evidence="8">
    <location>
        <position position="449"/>
    </location>
    <ligand>
        <name>Zn(2+)</name>
        <dbReference type="ChEBI" id="CHEBI:29105"/>
        <label>1</label>
    </ligand>
</feature>
<dbReference type="PANTHER" id="PTHR30580:SF0">
    <property type="entry name" value="PRIMOSOMAL PROTEIN N"/>
    <property type="match status" value="1"/>
</dbReference>
<dbReference type="GO" id="GO:0006302">
    <property type="term" value="P:double-strand break repair"/>
    <property type="evidence" value="ECO:0007669"/>
    <property type="project" value="InterPro"/>
</dbReference>
<keyword evidence="6 8" id="KW-0067">ATP-binding</keyword>
<keyword evidence="2 8" id="KW-0235">DNA replication</keyword>
<dbReference type="GO" id="GO:0006269">
    <property type="term" value="P:DNA replication, synthesis of primer"/>
    <property type="evidence" value="ECO:0007669"/>
    <property type="project" value="UniProtKB-KW"/>
</dbReference>
<evidence type="ECO:0000256" key="1">
    <source>
        <dbReference type="ARBA" id="ARBA00022515"/>
    </source>
</evidence>
<evidence type="ECO:0000313" key="11">
    <source>
        <dbReference type="EMBL" id="QBR91337.1"/>
    </source>
</evidence>
<dbReference type="RefSeq" id="WP_135073849.1">
    <property type="nucleotide sequence ID" value="NZ_CP038267.1"/>
</dbReference>
<feature type="binding site" evidence="8">
    <location>
        <position position="434"/>
    </location>
    <ligand>
        <name>Zn(2+)</name>
        <dbReference type="ChEBI" id="CHEBI:29105"/>
        <label>2</label>
    </ligand>
</feature>
<comment type="caution">
    <text evidence="8">As this protein does not have any detectable helicase domains, it probably does not have helicase activity.</text>
</comment>
<feature type="region of interest" description="Disordered" evidence="9">
    <location>
        <begin position="147"/>
        <end position="168"/>
    </location>
</feature>
<dbReference type="GO" id="GO:1990077">
    <property type="term" value="C:primosome complex"/>
    <property type="evidence" value="ECO:0007669"/>
    <property type="project" value="UniProtKB-UniRule"/>
</dbReference>
<dbReference type="GO" id="GO:0005524">
    <property type="term" value="F:ATP binding"/>
    <property type="evidence" value="ECO:0007669"/>
    <property type="project" value="UniProtKB-UniRule"/>
</dbReference>
<evidence type="ECO:0000256" key="8">
    <source>
        <dbReference type="HAMAP-Rule" id="MF_00983"/>
    </source>
</evidence>
<reference evidence="11 12" key="1">
    <citation type="submission" date="2019-03" db="EMBL/GenBank/DDBJ databases">
        <title>Three New Species of Nocardioides, Nocardioides euryhalodurans sp. nov., Nocardioides seonyuensis sp. nov. and Nocardioides eburneoflavus sp. nov., Iolated from Soil.</title>
        <authorList>
            <person name="Roh S.G."/>
            <person name="Lee C."/>
            <person name="Kim M.-K."/>
            <person name="Kim S.B."/>
        </authorList>
    </citation>
    <scope>NUCLEOTIDE SEQUENCE [LARGE SCALE GENOMIC DNA]</scope>
    <source>
        <strain evidence="11 12">MMS17-SY117</strain>
    </source>
</reference>
<feature type="binding site" evidence="8">
    <location>
        <position position="419"/>
    </location>
    <ligand>
        <name>Zn(2+)</name>
        <dbReference type="ChEBI" id="CHEBI:29105"/>
        <label>2</label>
    </ligand>
</feature>
<name>A0A4P7GI28_9ACTN</name>
<dbReference type="GO" id="GO:0006310">
    <property type="term" value="P:DNA recombination"/>
    <property type="evidence" value="ECO:0007669"/>
    <property type="project" value="InterPro"/>
</dbReference>
<sequence>MPSPEGESDMLPGLRATVADSRAKAAATRKRRAAEVEAAERDPVARVLVDLPLAHLDRPFDYLVPAKDAESAVPGVRVKVRFAGQDVDAYVVERAAESDHPGRLAPLRRVVSPEPVLAPEVVALTGAVAERYAGSRADVLRLAVPPRHATTEAKPSAPAPETASAATREAWTGHEPAAAFLAHLTDGGSPRAVWSAAPATDWAAALAEAAAATYASGRGSLLVVPDRRDVDRVDAALTQVLGEGHHVVLTADAGPAARYRDFLAVSRGARRIVLGTRAAAFAPVRDLGLVAIWDDGDDLHAEPRAPYPHAREVLLLRADLQGCGVLVGGFARTVEAQQLLRTGWAREITSPREVLRARARVSVVEAGEREHGARVPRAAYDVLRSATAEGPVLVQSPRAGYLPSLACERCRTPARCAACTGPLQLSGPTDPPRCRWCGQQARDWACGECGHRGLRAPVLGGARTAEELGRSFPGLPVLVSGGDQVRATVPDRPALVVATPGAEPLAAVGYAAVVLLDCWLPLARAELRTDEEALRRWANAAGLVRPGGHVVAVGPAEHPALQALVRWDPAGFAEREAAQRSEAHLPPASRMATIIGTPGAVDDMLTLFSGPEGTEVLGPVPVGDDEDEVRAVVRVPRRLGAALSGALGEVQRLRSARKLEAVRVQVDPFSL</sequence>
<feature type="binding site" evidence="8">
    <location>
        <position position="446"/>
    </location>
    <ligand>
        <name>Zn(2+)</name>
        <dbReference type="ChEBI" id="CHEBI:29105"/>
        <label>1</label>
    </ligand>
</feature>
<protein>
    <recommendedName>
        <fullName evidence="8">Probable replication restart protein PriA</fullName>
    </recommendedName>
    <alternativeName>
        <fullName evidence="8">Putative ATP-dependent DNA helicase PriA</fullName>
    </alternativeName>
</protein>
<organism evidence="11 12">
    <name type="scientific">Nocardioides euryhalodurans</name>
    <dbReference type="NCBI Taxonomy" id="2518370"/>
    <lineage>
        <taxon>Bacteria</taxon>
        <taxon>Bacillati</taxon>
        <taxon>Actinomycetota</taxon>
        <taxon>Actinomycetes</taxon>
        <taxon>Propionibacteriales</taxon>
        <taxon>Nocardioidaceae</taxon>
        <taxon>Nocardioides</taxon>
    </lineage>
</organism>
<keyword evidence="3 8" id="KW-0479">Metal-binding</keyword>
<dbReference type="InterPro" id="IPR027417">
    <property type="entry name" value="P-loop_NTPase"/>
</dbReference>
<keyword evidence="4 8" id="KW-0547">Nucleotide-binding</keyword>
<gene>
    <name evidence="8" type="primary">priA</name>
    <name evidence="11" type="ORF">EXE57_02920</name>
</gene>
<proteinExistence type="inferred from homology"/>
<dbReference type="Proteomes" id="UP000294894">
    <property type="component" value="Chromosome"/>
</dbReference>
<evidence type="ECO:0000259" key="10">
    <source>
        <dbReference type="Pfam" id="PF17764"/>
    </source>
</evidence>
<dbReference type="GO" id="GO:0043138">
    <property type="term" value="F:3'-5' DNA helicase activity"/>
    <property type="evidence" value="ECO:0007669"/>
    <property type="project" value="TreeGrafter"/>
</dbReference>
<dbReference type="KEGG" id="noy:EXE57_02920"/>
<comment type="function">
    <text evidence="8">Initiates the restart of stalled replication forks, which reloads the replicative helicase on sites other than the origin of replication. Recognizes and binds to abandoned replication forks and remodels them to uncover a helicase loading site. Promotes assembly of the primosome at these replication forks.</text>
</comment>
<evidence type="ECO:0000256" key="5">
    <source>
        <dbReference type="ARBA" id="ARBA00022833"/>
    </source>
</evidence>
<keyword evidence="5 8" id="KW-0862">Zinc</keyword>
<evidence type="ECO:0000256" key="2">
    <source>
        <dbReference type="ARBA" id="ARBA00022705"/>
    </source>
</evidence>
<dbReference type="PANTHER" id="PTHR30580">
    <property type="entry name" value="PRIMOSOMAL PROTEIN N"/>
    <property type="match status" value="1"/>
</dbReference>
<dbReference type="Gene3D" id="3.40.50.300">
    <property type="entry name" value="P-loop containing nucleotide triphosphate hydrolases"/>
    <property type="match status" value="1"/>
</dbReference>
<evidence type="ECO:0000256" key="4">
    <source>
        <dbReference type="ARBA" id="ARBA00022741"/>
    </source>
</evidence>
<keyword evidence="7 8" id="KW-0238">DNA-binding</keyword>